<feature type="transmembrane region" description="Helical" evidence="1">
    <location>
        <begin position="53"/>
        <end position="70"/>
    </location>
</feature>
<accession>A0ABR6CN45</accession>
<evidence type="ECO:0000313" key="2">
    <source>
        <dbReference type="EMBL" id="MBA9026447.1"/>
    </source>
</evidence>
<dbReference type="Proteomes" id="UP000626697">
    <property type="component" value="Unassembled WGS sequence"/>
</dbReference>
<feature type="transmembrane region" description="Helical" evidence="1">
    <location>
        <begin position="82"/>
        <end position="106"/>
    </location>
</feature>
<evidence type="ECO:0000313" key="3">
    <source>
        <dbReference type="Proteomes" id="UP000626697"/>
    </source>
</evidence>
<proteinExistence type="predicted"/>
<keyword evidence="1" id="KW-1133">Transmembrane helix</keyword>
<dbReference type="EMBL" id="JACJHX010000004">
    <property type="protein sequence ID" value="MBA9026447.1"/>
    <property type="molecule type" value="Genomic_DNA"/>
</dbReference>
<feature type="transmembrane region" description="Helical" evidence="1">
    <location>
        <begin position="7"/>
        <end position="29"/>
    </location>
</feature>
<protein>
    <submittedName>
        <fullName evidence="2">Uncharacterized protein</fullName>
    </submittedName>
</protein>
<sequence>MISKWDYIGYYFGAMVLTIMLVGFVLLGAKTLKAIWNKKLIEYFKDLLEWNKSIFFFLYGLFGSGIYKIMKTVIPENWSIRIISSVYSIFSLFLIFLGGMGLYILVTDFYFYPTKVITEIYKEYKIFETDL</sequence>
<name>A0ABR6CN45_9BACI</name>
<comment type="caution">
    <text evidence="2">The sequence shown here is derived from an EMBL/GenBank/DDBJ whole genome shotgun (WGS) entry which is preliminary data.</text>
</comment>
<organism evidence="2 3">
    <name type="scientific">Peribacillus huizhouensis</name>
    <dbReference type="NCBI Taxonomy" id="1501239"/>
    <lineage>
        <taxon>Bacteria</taxon>
        <taxon>Bacillati</taxon>
        <taxon>Bacillota</taxon>
        <taxon>Bacilli</taxon>
        <taxon>Bacillales</taxon>
        <taxon>Bacillaceae</taxon>
        <taxon>Peribacillus</taxon>
    </lineage>
</organism>
<keyword evidence="1" id="KW-0472">Membrane</keyword>
<keyword evidence="1" id="KW-0812">Transmembrane</keyword>
<gene>
    <name evidence="2" type="ORF">HNP81_001732</name>
</gene>
<keyword evidence="3" id="KW-1185">Reference proteome</keyword>
<reference evidence="2 3" key="1">
    <citation type="submission" date="2020-08" db="EMBL/GenBank/DDBJ databases">
        <title>Genomic Encyclopedia of Type Strains, Phase IV (KMG-IV): sequencing the most valuable type-strain genomes for metagenomic binning, comparative biology and taxonomic classification.</title>
        <authorList>
            <person name="Goeker M."/>
        </authorList>
    </citation>
    <scope>NUCLEOTIDE SEQUENCE [LARGE SCALE GENOMIC DNA]</scope>
    <source>
        <strain evidence="2 3">DSM 105481</strain>
    </source>
</reference>
<dbReference type="RefSeq" id="WP_182502293.1">
    <property type="nucleotide sequence ID" value="NZ_JACJHX010000004.1"/>
</dbReference>
<evidence type="ECO:0000256" key="1">
    <source>
        <dbReference type="SAM" id="Phobius"/>
    </source>
</evidence>